<evidence type="ECO:0000256" key="2">
    <source>
        <dbReference type="ARBA" id="ARBA00022737"/>
    </source>
</evidence>
<dbReference type="PROSITE" id="PS51372">
    <property type="entry name" value="PRD_2"/>
    <property type="match status" value="1"/>
</dbReference>
<dbReference type="InterPro" id="IPR036388">
    <property type="entry name" value="WH-like_DNA-bd_sf"/>
</dbReference>
<dbReference type="InterPro" id="IPR002178">
    <property type="entry name" value="PTS_EIIA_type-2_dom"/>
</dbReference>
<feature type="domain" description="PTS EIIB type-2" evidence="4">
    <location>
        <begin position="412"/>
        <end position="505"/>
    </location>
</feature>
<dbReference type="SUPFAM" id="SSF52794">
    <property type="entry name" value="PTS system IIB component-like"/>
    <property type="match status" value="1"/>
</dbReference>
<evidence type="ECO:0000259" key="3">
    <source>
        <dbReference type="PROSITE" id="PS51094"/>
    </source>
</evidence>
<comment type="caution">
    <text evidence="6">The sequence shown here is derived from an EMBL/GenBank/DDBJ whole genome shotgun (WGS) entry which is preliminary data.</text>
</comment>
<proteinExistence type="predicted"/>
<dbReference type="InterPro" id="IPR036095">
    <property type="entry name" value="PTS_EIIB-like_sf"/>
</dbReference>
<evidence type="ECO:0000256" key="1">
    <source>
        <dbReference type="ARBA" id="ARBA00022679"/>
    </source>
</evidence>
<evidence type="ECO:0000259" key="4">
    <source>
        <dbReference type="PROSITE" id="PS51099"/>
    </source>
</evidence>
<reference evidence="7" key="1">
    <citation type="journal article" date="2019" name="Int. J. Syst. Evol. Microbiol.">
        <title>The Global Catalogue of Microorganisms (GCM) 10K type strain sequencing project: providing services to taxonomists for standard genome sequencing and annotation.</title>
        <authorList>
            <consortium name="The Broad Institute Genomics Platform"/>
            <consortium name="The Broad Institute Genome Sequencing Center for Infectious Disease"/>
            <person name="Wu L."/>
            <person name="Ma J."/>
        </authorList>
    </citation>
    <scope>NUCLEOTIDE SEQUENCE [LARGE SCALE GENOMIC DNA]</scope>
    <source>
        <strain evidence="7">CCM 8930</strain>
    </source>
</reference>
<dbReference type="InterPro" id="IPR013196">
    <property type="entry name" value="HTH_11"/>
</dbReference>
<dbReference type="InterPro" id="IPR013011">
    <property type="entry name" value="PTS_EIIB_2"/>
</dbReference>
<feature type="domain" description="PRD" evidence="5">
    <location>
        <begin position="293"/>
        <end position="399"/>
    </location>
</feature>
<keyword evidence="1" id="KW-0808">Transferase</keyword>
<dbReference type="PROSITE" id="PS51099">
    <property type="entry name" value="PTS_EIIB_TYPE_2"/>
    <property type="match status" value="1"/>
</dbReference>
<dbReference type="RefSeq" id="WP_171002265.1">
    <property type="nucleotide sequence ID" value="NZ_BJDI01000001.1"/>
</dbReference>
<feature type="domain" description="PTS EIIA type-2" evidence="3">
    <location>
        <begin position="557"/>
        <end position="701"/>
    </location>
</feature>
<organism evidence="6 7">
    <name type="scientific">Lactiplantibacillus nangangensis</name>
    <dbReference type="NCBI Taxonomy" id="2559917"/>
    <lineage>
        <taxon>Bacteria</taxon>
        <taxon>Bacillati</taxon>
        <taxon>Bacillota</taxon>
        <taxon>Bacilli</taxon>
        <taxon>Lactobacillales</taxon>
        <taxon>Lactobacillaceae</taxon>
        <taxon>Lactiplantibacillus</taxon>
    </lineage>
</organism>
<dbReference type="PANTHER" id="PTHR30185">
    <property type="entry name" value="CRYPTIC BETA-GLUCOSIDE BGL OPERON ANTITERMINATOR"/>
    <property type="match status" value="1"/>
</dbReference>
<dbReference type="InterPro" id="IPR050661">
    <property type="entry name" value="BglG_antiterminators"/>
</dbReference>
<dbReference type="InterPro" id="IPR016152">
    <property type="entry name" value="PTrfase/Anion_transptr"/>
</dbReference>
<evidence type="ECO:0000313" key="6">
    <source>
        <dbReference type="EMBL" id="MFC6200638.1"/>
    </source>
</evidence>
<dbReference type="Pfam" id="PF00359">
    <property type="entry name" value="PTS_EIIA_2"/>
    <property type="match status" value="1"/>
</dbReference>
<dbReference type="Gene3D" id="3.40.50.2300">
    <property type="match status" value="1"/>
</dbReference>
<evidence type="ECO:0000313" key="7">
    <source>
        <dbReference type="Proteomes" id="UP001596171"/>
    </source>
</evidence>
<dbReference type="InterPro" id="IPR036634">
    <property type="entry name" value="PRD_sf"/>
</dbReference>
<dbReference type="SUPFAM" id="SSF63520">
    <property type="entry name" value="PTS-regulatory domain, PRD"/>
    <property type="match status" value="1"/>
</dbReference>
<keyword evidence="2" id="KW-0677">Repeat</keyword>
<dbReference type="Gene3D" id="1.10.10.10">
    <property type="entry name" value="Winged helix-like DNA-binding domain superfamily/Winged helix DNA-binding domain"/>
    <property type="match status" value="1"/>
</dbReference>
<dbReference type="Gene3D" id="3.40.930.10">
    <property type="entry name" value="Mannitol-specific EII, Chain A"/>
    <property type="match status" value="1"/>
</dbReference>
<dbReference type="InterPro" id="IPR011608">
    <property type="entry name" value="PRD"/>
</dbReference>
<accession>A0ABW1SGJ4</accession>
<protein>
    <submittedName>
        <fullName evidence="6">BglG family transcription antiterminator</fullName>
    </submittedName>
</protein>
<dbReference type="EMBL" id="JBHSSE010000003">
    <property type="protein sequence ID" value="MFC6200638.1"/>
    <property type="molecule type" value="Genomic_DNA"/>
</dbReference>
<keyword evidence="7" id="KW-1185">Reference proteome</keyword>
<dbReference type="SUPFAM" id="SSF55804">
    <property type="entry name" value="Phoshotransferase/anion transport protein"/>
    <property type="match status" value="1"/>
</dbReference>
<dbReference type="Proteomes" id="UP001596171">
    <property type="component" value="Unassembled WGS sequence"/>
</dbReference>
<dbReference type="SUPFAM" id="SSF46785">
    <property type="entry name" value="Winged helix' DNA-binding domain"/>
    <property type="match status" value="1"/>
</dbReference>
<dbReference type="PROSITE" id="PS51094">
    <property type="entry name" value="PTS_EIIA_TYPE_2"/>
    <property type="match status" value="1"/>
</dbReference>
<dbReference type="Pfam" id="PF00874">
    <property type="entry name" value="PRD"/>
    <property type="match status" value="1"/>
</dbReference>
<dbReference type="Pfam" id="PF08279">
    <property type="entry name" value="HTH_11"/>
    <property type="match status" value="1"/>
</dbReference>
<name>A0ABW1SGJ4_9LACO</name>
<gene>
    <name evidence="6" type="ORF">ACFP1L_01850</name>
</gene>
<sequence>MTKDNSAELTGADRLLDYLVYSTEYISLEEILELFNISRRTAFNWLANINARLKTKNLAPVTNIPRYGYKLTDQARQQLSKQPHHPVEAPANETRLNLGPLERRTEIIWLLLKNQDDISINKLAERFDCSRNTVIKDFKEISQTFPNLTIISTRQGRKIDSDERTVRLVIYELLQRHNTALFKFIGSLGYNITQYEQIIIDCQATLHMNFSENAIHQLTFLLIFSDWRIHQGKVIQDESDYYWIMENTTDVISTSEQIMERMLGKDYSVGEVIFLSKVILCSQATEMDCVNASLYDDLNDIAQEIIFRYEQLTGEKVSYKLFTKVLSNHLYATFFRVKFGIPFSSSEVDEIKKRYPQLVKFTAIACNPLEHYLGKHLPSNEVALICLYFGSGNSNDYQDLQDTDKYKRASLAEVLVVCSSGIGTSVMLYNELSNTYPLIKFSLPLEIRELPQIFKFNYQAKLIISTAPLAASDYPIPVVNVKAILTDHDQSMIETQFREKLPRKIEHNTNVVTSLLKIINQYATIKDENGLRMSLDKFIFPETNRTPQSPDHPSLGSILPAEHIKIMHNDGNLAWHDVLTVGCELLVKDNIIETRYQSEILKLIDQYGPYMLIANDIFLAHAAPNQGSKKIGLSLVLLDHPVKITAKNQSVYVTCIFVLSPGLKREHEKALTELIDIVRNTDNVKKLLSAKDPKTVRNIIV</sequence>
<dbReference type="Gene3D" id="1.10.1790.10">
    <property type="entry name" value="PRD domain"/>
    <property type="match status" value="1"/>
</dbReference>
<evidence type="ECO:0000259" key="5">
    <source>
        <dbReference type="PROSITE" id="PS51372"/>
    </source>
</evidence>
<dbReference type="PANTHER" id="PTHR30185:SF13">
    <property type="entry name" value="LICABCH OPERON REGULATOR-RELATED"/>
    <property type="match status" value="1"/>
</dbReference>
<dbReference type="InterPro" id="IPR036390">
    <property type="entry name" value="WH_DNA-bd_sf"/>
</dbReference>
<dbReference type="CDD" id="cd05568">
    <property type="entry name" value="PTS_IIB_bgl_like"/>
    <property type="match status" value="1"/>
</dbReference>